<reference evidence="2" key="1">
    <citation type="journal article" date="2013" name="Nat. Commun.">
        <title>Whole-genome sequencing of Oryza brachyantha reveals mechanisms underlying Oryza genome evolution.</title>
        <authorList>
            <person name="Chen J."/>
            <person name="Huang Q."/>
            <person name="Gao D."/>
            <person name="Wang J."/>
            <person name="Lang Y."/>
            <person name="Liu T."/>
            <person name="Li B."/>
            <person name="Bai Z."/>
            <person name="Luis Goicoechea J."/>
            <person name="Liang C."/>
            <person name="Chen C."/>
            <person name="Zhang W."/>
            <person name="Sun S."/>
            <person name="Liao Y."/>
            <person name="Zhang X."/>
            <person name="Yang L."/>
            <person name="Song C."/>
            <person name="Wang M."/>
            <person name="Shi J."/>
            <person name="Liu G."/>
            <person name="Liu J."/>
            <person name="Zhou H."/>
            <person name="Zhou W."/>
            <person name="Yu Q."/>
            <person name="An N."/>
            <person name="Chen Y."/>
            <person name="Cai Q."/>
            <person name="Wang B."/>
            <person name="Liu B."/>
            <person name="Min J."/>
            <person name="Huang Y."/>
            <person name="Wu H."/>
            <person name="Li Z."/>
            <person name="Zhang Y."/>
            <person name="Yin Y."/>
            <person name="Song W."/>
            <person name="Jiang J."/>
            <person name="Jackson S.A."/>
            <person name="Wing R.A."/>
            <person name="Wang J."/>
            <person name="Chen M."/>
        </authorList>
    </citation>
    <scope>NUCLEOTIDE SEQUENCE [LARGE SCALE GENOMIC DNA]</scope>
    <source>
        <strain evidence="2">cv. IRGC 101232</strain>
    </source>
</reference>
<sequence>MHNVSCGTHLNFSFFFYVPACLLSISSPLFSRSLLSLSLSLSGGDGASRRVTATSAAALRDLAVAGGRGRRPGRRI</sequence>
<evidence type="ECO:0000313" key="3">
    <source>
        <dbReference type="Proteomes" id="UP000006038"/>
    </source>
</evidence>
<evidence type="ECO:0000313" key="2">
    <source>
        <dbReference type="EnsemblPlants" id="OB04G10080.1"/>
    </source>
</evidence>
<dbReference type="Proteomes" id="UP000006038">
    <property type="component" value="Chromosome 4"/>
</dbReference>
<keyword evidence="1" id="KW-0472">Membrane</keyword>
<keyword evidence="1" id="KW-1133">Transmembrane helix</keyword>
<keyword evidence="1" id="KW-0812">Transmembrane</keyword>
<proteinExistence type="predicted"/>
<name>J3LV33_ORYBR</name>
<dbReference type="AlphaFoldDB" id="J3LV33"/>
<dbReference type="HOGENOM" id="CLU_2658472_0_0_1"/>
<reference evidence="2" key="2">
    <citation type="submission" date="2013-04" db="UniProtKB">
        <authorList>
            <consortium name="EnsemblPlants"/>
        </authorList>
    </citation>
    <scope>IDENTIFICATION</scope>
</reference>
<accession>J3LV33</accession>
<protein>
    <submittedName>
        <fullName evidence="2">Uncharacterized protein</fullName>
    </submittedName>
</protein>
<dbReference type="EnsemblPlants" id="OB04G10080.1">
    <property type="protein sequence ID" value="OB04G10080.1"/>
    <property type="gene ID" value="OB04G10080"/>
</dbReference>
<feature type="transmembrane region" description="Helical" evidence="1">
    <location>
        <begin position="12"/>
        <end position="30"/>
    </location>
</feature>
<keyword evidence="3" id="KW-1185">Reference proteome</keyword>
<evidence type="ECO:0000256" key="1">
    <source>
        <dbReference type="SAM" id="Phobius"/>
    </source>
</evidence>
<dbReference type="Gramene" id="OB04G10080.1">
    <property type="protein sequence ID" value="OB04G10080.1"/>
    <property type="gene ID" value="OB04G10080"/>
</dbReference>
<organism evidence="2">
    <name type="scientific">Oryza brachyantha</name>
    <name type="common">malo sina</name>
    <dbReference type="NCBI Taxonomy" id="4533"/>
    <lineage>
        <taxon>Eukaryota</taxon>
        <taxon>Viridiplantae</taxon>
        <taxon>Streptophyta</taxon>
        <taxon>Embryophyta</taxon>
        <taxon>Tracheophyta</taxon>
        <taxon>Spermatophyta</taxon>
        <taxon>Magnoliopsida</taxon>
        <taxon>Liliopsida</taxon>
        <taxon>Poales</taxon>
        <taxon>Poaceae</taxon>
        <taxon>BOP clade</taxon>
        <taxon>Oryzoideae</taxon>
        <taxon>Oryzeae</taxon>
        <taxon>Oryzinae</taxon>
        <taxon>Oryza</taxon>
    </lineage>
</organism>